<protein>
    <submittedName>
        <fullName evidence="1">HAD family hydrolase</fullName>
    </submittedName>
</protein>
<dbReference type="PANTHER" id="PTHR43434:SF26">
    <property type="entry name" value="PYROPHOSPHATASE PPAX"/>
    <property type="match status" value="1"/>
</dbReference>
<dbReference type="SFLD" id="SFLDG01129">
    <property type="entry name" value="C1.5:_HAD__Beta-PGM__Phosphata"/>
    <property type="match status" value="1"/>
</dbReference>
<gene>
    <name evidence="1" type="ORF">BU085_09665</name>
</gene>
<name>A0A2T4PBL1_STAWA</name>
<dbReference type="InterPro" id="IPR006439">
    <property type="entry name" value="HAD-SF_hydro_IA"/>
</dbReference>
<evidence type="ECO:0000313" key="1">
    <source>
        <dbReference type="EMBL" id="PTI50245.1"/>
    </source>
</evidence>
<dbReference type="SUPFAM" id="SSF56784">
    <property type="entry name" value="HAD-like"/>
    <property type="match status" value="1"/>
</dbReference>
<dbReference type="Gene3D" id="1.10.150.240">
    <property type="entry name" value="Putative phosphatase, domain 2"/>
    <property type="match status" value="1"/>
</dbReference>
<dbReference type="InterPro" id="IPR050155">
    <property type="entry name" value="HAD-like_hydrolase_sf"/>
</dbReference>
<dbReference type="NCBIfam" id="TIGR01549">
    <property type="entry name" value="HAD-SF-IA-v1"/>
    <property type="match status" value="1"/>
</dbReference>
<dbReference type="Proteomes" id="UP000240717">
    <property type="component" value="Unassembled WGS sequence"/>
</dbReference>
<dbReference type="SFLD" id="SFLDG01135">
    <property type="entry name" value="C1.5.6:_HAD__Beta-PGM__Phospha"/>
    <property type="match status" value="1"/>
</dbReference>
<dbReference type="PANTHER" id="PTHR43434">
    <property type="entry name" value="PHOSPHOGLYCOLATE PHOSPHATASE"/>
    <property type="match status" value="1"/>
</dbReference>
<dbReference type="FunFam" id="3.40.50.1000:FF:000022">
    <property type="entry name" value="Phosphoglycolate phosphatase"/>
    <property type="match status" value="1"/>
</dbReference>
<evidence type="ECO:0000313" key="2">
    <source>
        <dbReference type="Proteomes" id="UP000240717"/>
    </source>
</evidence>
<dbReference type="InterPro" id="IPR023198">
    <property type="entry name" value="PGP-like_dom2"/>
</dbReference>
<accession>A0A2T4PBL1</accession>
<dbReference type="InterPro" id="IPR041492">
    <property type="entry name" value="HAD_2"/>
</dbReference>
<proteinExistence type="predicted"/>
<comment type="caution">
    <text evidence="1">The sequence shown here is derived from an EMBL/GenBank/DDBJ whole genome shotgun (WGS) entry which is preliminary data.</text>
</comment>
<dbReference type="GO" id="GO:0006281">
    <property type="term" value="P:DNA repair"/>
    <property type="evidence" value="ECO:0007669"/>
    <property type="project" value="TreeGrafter"/>
</dbReference>
<dbReference type="InterPro" id="IPR036412">
    <property type="entry name" value="HAD-like_sf"/>
</dbReference>
<dbReference type="SFLD" id="SFLDS00003">
    <property type="entry name" value="Haloacid_Dehalogenase"/>
    <property type="match status" value="1"/>
</dbReference>
<dbReference type="Pfam" id="PF13419">
    <property type="entry name" value="HAD_2"/>
    <property type="match status" value="1"/>
</dbReference>
<dbReference type="STRING" id="1194526.A284_10435"/>
<dbReference type="GO" id="GO:0005829">
    <property type="term" value="C:cytosol"/>
    <property type="evidence" value="ECO:0007669"/>
    <property type="project" value="TreeGrafter"/>
</dbReference>
<organism evidence="1 2">
    <name type="scientific">Staphylococcus warneri</name>
    <dbReference type="NCBI Taxonomy" id="1292"/>
    <lineage>
        <taxon>Bacteria</taxon>
        <taxon>Bacillati</taxon>
        <taxon>Bacillota</taxon>
        <taxon>Bacilli</taxon>
        <taxon>Bacillales</taxon>
        <taxon>Staphylococcaceae</taxon>
        <taxon>Staphylococcus</taxon>
    </lineage>
</organism>
<dbReference type="InterPro" id="IPR023214">
    <property type="entry name" value="HAD_sf"/>
</dbReference>
<sequence>MNFDNYIFDFDGTLANSKQCSIEATKEAFAQFGLSEPSDADIVHYMGIPIEKSFIEMSDRFLTEDALNQLLQLFREQYRQLETTYLCSVIGISETLEQLLRKKKQVFVVSSKKTDVLLRNLDHLGLGRFIQEAIGSDKVTRYKPDPDGINYIIQNHHLNPARSIYIGDAIHDIQMAKAAGIKSCGVTWGAFDAKALLRENPDYILNEADEINTIL</sequence>
<dbReference type="GO" id="GO:0008967">
    <property type="term" value="F:phosphoglycolate phosphatase activity"/>
    <property type="evidence" value="ECO:0007669"/>
    <property type="project" value="TreeGrafter"/>
</dbReference>
<dbReference type="AlphaFoldDB" id="A0A2T4PBL1"/>
<dbReference type="EMBL" id="PZEV01000034">
    <property type="protein sequence ID" value="PTI50245.1"/>
    <property type="molecule type" value="Genomic_DNA"/>
</dbReference>
<dbReference type="Gene3D" id="3.40.50.1000">
    <property type="entry name" value="HAD superfamily/HAD-like"/>
    <property type="match status" value="1"/>
</dbReference>
<reference evidence="1 2" key="1">
    <citation type="journal article" date="2016" name="Front. Microbiol.">
        <title>Comprehensive Phylogenetic Analysis of Bovine Non-aureus Staphylococci Species Based on Whole-Genome Sequencing.</title>
        <authorList>
            <person name="Naushad S."/>
            <person name="Barkema H.W."/>
            <person name="Luby C."/>
            <person name="Condas L.A."/>
            <person name="Nobrega D.B."/>
            <person name="Carson D.A."/>
            <person name="De Buck J."/>
        </authorList>
    </citation>
    <scope>NUCLEOTIDE SEQUENCE [LARGE SCALE GENOMIC DNA]</scope>
    <source>
        <strain evidence="1 2">SNUC 2993</strain>
    </source>
</reference>
<dbReference type="RefSeq" id="WP_058709767.1">
    <property type="nucleotide sequence ID" value="NZ_CP134464.1"/>
</dbReference>
<keyword evidence="1" id="KW-0378">Hydrolase</keyword>